<keyword evidence="1" id="KW-0812">Transmembrane</keyword>
<reference evidence="2 3" key="1">
    <citation type="submission" date="2023-10" db="EMBL/GenBank/DDBJ databases">
        <title>Development of a sustainable strategy for remediation of hydrocarbon-contaminated territories based on the waste exchange concept.</title>
        <authorList>
            <person name="Krivoruchko A."/>
        </authorList>
    </citation>
    <scope>NUCLEOTIDE SEQUENCE [LARGE SCALE GENOMIC DNA]</scope>
    <source>
        <strain evidence="2 3">IEGM 1236</strain>
    </source>
</reference>
<evidence type="ECO:0000313" key="3">
    <source>
        <dbReference type="Proteomes" id="UP001185792"/>
    </source>
</evidence>
<proteinExistence type="predicted"/>
<dbReference type="RefSeq" id="WP_317714817.1">
    <property type="nucleotide sequence ID" value="NZ_JAWLUM010000006.1"/>
</dbReference>
<feature type="transmembrane region" description="Helical" evidence="1">
    <location>
        <begin position="20"/>
        <end position="40"/>
    </location>
</feature>
<dbReference type="Proteomes" id="UP001185792">
    <property type="component" value="Unassembled WGS sequence"/>
</dbReference>
<gene>
    <name evidence="2" type="ORF">R4198_24550</name>
</gene>
<sequence>MFDMRGMAPTVRVFTPPRPVIVDMIAALGWAFPIVGARPVTLAERAYGLRIEHYQAGEQLAWALSSRGVWMGVVRVDIASTNAAVTVASCLWVPAEAIRPPRMGTTHS</sequence>
<protein>
    <submittedName>
        <fullName evidence="2">Uncharacterized protein</fullName>
    </submittedName>
</protein>
<comment type="caution">
    <text evidence="2">The sequence shown here is derived from an EMBL/GenBank/DDBJ whole genome shotgun (WGS) entry which is preliminary data.</text>
</comment>
<keyword evidence="3" id="KW-1185">Reference proteome</keyword>
<keyword evidence="1" id="KW-1133">Transmembrane helix</keyword>
<organism evidence="2 3">
    <name type="scientific">Williamsia marianensis</name>
    <dbReference type="NCBI Taxonomy" id="85044"/>
    <lineage>
        <taxon>Bacteria</taxon>
        <taxon>Bacillati</taxon>
        <taxon>Actinomycetota</taxon>
        <taxon>Actinomycetes</taxon>
        <taxon>Mycobacteriales</taxon>
        <taxon>Nocardiaceae</taxon>
        <taxon>Williamsia</taxon>
    </lineage>
</organism>
<evidence type="ECO:0000256" key="1">
    <source>
        <dbReference type="SAM" id="Phobius"/>
    </source>
</evidence>
<keyword evidence="1" id="KW-0472">Membrane</keyword>
<name>A0ABU4F051_WILMA</name>
<evidence type="ECO:0000313" key="2">
    <source>
        <dbReference type="EMBL" id="MDV7136873.1"/>
    </source>
</evidence>
<accession>A0ABU4F051</accession>
<dbReference type="EMBL" id="JAWLUM010000006">
    <property type="protein sequence ID" value="MDV7136873.1"/>
    <property type="molecule type" value="Genomic_DNA"/>
</dbReference>